<dbReference type="AlphaFoldDB" id="A0A4P2VKA6"/>
<dbReference type="Pfam" id="PF00831">
    <property type="entry name" value="Ribosomal_L29"/>
    <property type="match status" value="1"/>
</dbReference>
<evidence type="ECO:0000313" key="5">
    <source>
        <dbReference type="EMBL" id="BBE41705.1"/>
    </source>
</evidence>
<dbReference type="KEGG" id="ccai:NAS2_0313"/>
<dbReference type="InterPro" id="IPR001854">
    <property type="entry name" value="Ribosomal_uL29"/>
</dbReference>
<dbReference type="GO" id="GO:0006412">
    <property type="term" value="P:translation"/>
    <property type="evidence" value="ECO:0007669"/>
    <property type="project" value="UniProtKB-UniRule"/>
</dbReference>
<reference evidence="5 6" key="1">
    <citation type="journal article" date="2019" name="ISME J.">
        <title>Isolation and characterization of a thermophilic sulfur- and iron-reducing thaumarchaeote from a terrestrial acidic hot spring.</title>
        <authorList>
            <person name="Kato S."/>
            <person name="Itoh T."/>
            <person name="Yuki M."/>
            <person name="Nagamori M."/>
            <person name="Ohnishi M."/>
            <person name="Uematsu K."/>
            <person name="Suzuki K."/>
            <person name="Takashina T."/>
            <person name="Ohkuma M."/>
        </authorList>
    </citation>
    <scope>NUCLEOTIDE SEQUENCE [LARGE SCALE GENOMIC DNA]</scope>
    <source>
        <strain evidence="5 6">NAS-02</strain>
    </source>
</reference>
<evidence type="ECO:0000256" key="1">
    <source>
        <dbReference type="ARBA" id="ARBA00009254"/>
    </source>
</evidence>
<keyword evidence="2 4" id="KW-0689">Ribosomal protein</keyword>
<evidence type="ECO:0000256" key="2">
    <source>
        <dbReference type="ARBA" id="ARBA00022980"/>
    </source>
</evidence>
<dbReference type="Proteomes" id="UP000509448">
    <property type="component" value="Chromosome"/>
</dbReference>
<protein>
    <recommendedName>
        <fullName evidence="4">Large ribosomal subunit protein uL29</fullName>
    </recommendedName>
</protein>
<dbReference type="SUPFAM" id="SSF46561">
    <property type="entry name" value="Ribosomal protein L29 (L29p)"/>
    <property type="match status" value="1"/>
</dbReference>
<dbReference type="HAMAP" id="MF_00374">
    <property type="entry name" value="Ribosomal_uL29"/>
    <property type="match status" value="1"/>
</dbReference>
<dbReference type="GO" id="GO:0003735">
    <property type="term" value="F:structural constituent of ribosome"/>
    <property type="evidence" value="ECO:0007669"/>
    <property type="project" value="InterPro"/>
</dbReference>
<evidence type="ECO:0000256" key="3">
    <source>
        <dbReference type="ARBA" id="ARBA00023274"/>
    </source>
</evidence>
<dbReference type="InterPro" id="IPR036049">
    <property type="entry name" value="Ribosomal_uL29_sf"/>
</dbReference>
<keyword evidence="3 4" id="KW-0687">Ribonucleoprotein</keyword>
<accession>A0A4P2VKA6</accession>
<dbReference type="GO" id="GO:0005840">
    <property type="term" value="C:ribosome"/>
    <property type="evidence" value="ECO:0007669"/>
    <property type="project" value="UniProtKB-KW"/>
</dbReference>
<organism evidence="5 6">
    <name type="scientific">Conexivisphaera calida</name>
    <dbReference type="NCBI Taxonomy" id="1874277"/>
    <lineage>
        <taxon>Archaea</taxon>
        <taxon>Nitrososphaerota</taxon>
        <taxon>Conexivisphaeria</taxon>
        <taxon>Conexivisphaerales</taxon>
        <taxon>Conexivisphaeraceae</taxon>
        <taxon>Conexivisphaera</taxon>
    </lineage>
</organism>
<keyword evidence="6" id="KW-1185">Reference proteome</keyword>
<comment type="similarity">
    <text evidence="1 4">Belongs to the universal ribosomal protein uL29 family.</text>
</comment>
<evidence type="ECO:0000256" key="4">
    <source>
        <dbReference type="HAMAP-Rule" id="MF_00374"/>
    </source>
</evidence>
<proteinExistence type="inferred from homology"/>
<sequence length="57" mass="6597">MSDEELREKLLELRSELMRLRAMSERGTLGKESGVIKGVRRDIARILTILRERRTGA</sequence>
<evidence type="ECO:0000313" key="6">
    <source>
        <dbReference type="Proteomes" id="UP000509448"/>
    </source>
</evidence>
<gene>
    <name evidence="4" type="primary">rpl29</name>
    <name evidence="5" type="ORF">NAS2_0313</name>
</gene>
<dbReference type="NCBIfam" id="TIGR00012">
    <property type="entry name" value="L29"/>
    <property type="match status" value="1"/>
</dbReference>
<dbReference type="EMBL" id="AP018732">
    <property type="protein sequence ID" value="BBE41705.1"/>
    <property type="molecule type" value="Genomic_DNA"/>
</dbReference>
<dbReference type="GO" id="GO:1990904">
    <property type="term" value="C:ribonucleoprotein complex"/>
    <property type="evidence" value="ECO:0007669"/>
    <property type="project" value="UniProtKB-KW"/>
</dbReference>
<name>A0A4P2VKA6_9ARCH</name>
<dbReference type="Gene3D" id="1.10.287.310">
    <property type="match status" value="1"/>
</dbReference>